<organism evidence="2 3">
    <name type="scientific">Adineta steineri</name>
    <dbReference type="NCBI Taxonomy" id="433720"/>
    <lineage>
        <taxon>Eukaryota</taxon>
        <taxon>Metazoa</taxon>
        <taxon>Spiralia</taxon>
        <taxon>Gnathifera</taxon>
        <taxon>Rotifera</taxon>
        <taxon>Eurotatoria</taxon>
        <taxon>Bdelloidea</taxon>
        <taxon>Adinetida</taxon>
        <taxon>Adinetidae</taxon>
        <taxon>Adineta</taxon>
    </lineage>
</organism>
<gene>
    <name evidence="1" type="ORF">JYZ213_LOCUS2964</name>
    <name evidence="2" type="ORF">OXD698_LOCUS33514</name>
</gene>
<dbReference type="AlphaFoldDB" id="A0A819SY59"/>
<accession>A0A819SY59</accession>
<dbReference type="Proteomes" id="UP000663845">
    <property type="component" value="Unassembled WGS sequence"/>
</dbReference>
<reference evidence="2" key="1">
    <citation type="submission" date="2021-02" db="EMBL/GenBank/DDBJ databases">
        <authorList>
            <person name="Nowell W R."/>
        </authorList>
    </citation>
    <scope>NUCLEOTIDE SEQUENCE</scope>
</reference>
<comment type="caution">
    <text evidence="2">The sequence shown here is derived from an EMBL/GenBank/DDBJ whole genome shotgun (WGS) entry which is preliminary data.</text>
</comment>
<evidence type="ECO:0000313" key="2">
    <source>
        <dbReference type="EMBL" id="CAF4067423.1"/>
    </source>
</evidence>
<dbReference type="EMBL" id="CAJOAZ010004607">
    <property type="protein sequence ID" value="CAF4067423.1"/>
    <property type="molecule type" value="Genomic_DNA"/>
</dbReference>
<dbReference type="Proteomes" id="UP000663844">
    <property type="component" value="Unassembled WGS sequence"/>
</dbReference>
<sequence length="380" mass="44941">MTLSMAKICDKIFHVFTDLTTFVLNESWYKTRVQLTFDNPFFPNIRCSTLLKLIINVVSFDDCLYLLDGRYDQLHTFHVDLFDISFPDEAINQDHLPNLKCFSLSCERETSDYEIAILPFLYRMSNLEELGLYLTGSLRNRFIDGKHLKTKILNHMPRLNQFTFYIESFHHVRNGISLPSTEDIQKTFIDFPNNNIVSYVDVFPYIERNQCHIYSYPSLTRYYTDVSNSFPGGLFEHVRAVSLFDVRPFEHEFFLRIQKSFPFMEELSLDNCTAQNRKQSYRSNSDNRNLSLIKYTSLCKLFIVGVHDDYVEEFLLDTKTYLQNNLILSVSYESLQRVTHNFIRDATRTNCGKISKLYCYDRKKRCNSLEEYFPNAKICY</sequence>
<evidence type="ECO:0000313" key="3">
    <source>
        <dbReference type="Proteomes" id="UP000663844"/>
    </source>
</evidence>
<protein>
    <submittedName>
        <fullName evidence="2">Uncharacterized protein</fullName>
    </submittedName>
</protein>
<proteinExistence type="predicted"/>
<dbReference type="EMBL" id="CAJNOG010000015">
    <property type="protein sequence ID" value="CAF0759309.1"/>
    <property type="molecule type" value="Genomic_DNA"/>
</dbReference>
<evidence type="ECO:0000313" key="1">
    <source>
        <dbReference type="EMBL" id="CAF0759309.1"/>
    </source>
</evidence>
<name>A0A819SY59_9BILA</name>